<keyword evidence="3" id="KW-1185">Reference proteome</keyword>
<dbReference type="Proteomes" id="UP000250235">
    <property type="component" value="Unassembled WGS sequence"/>
</dbReference>
<organism evidence="2 3">
    <name type="scientific">Dorcoceras hygrometricum</name>
    <dbReference type="NCBI Taxonomy" id="472368"/>
    <lineage>
        <taxon>Eukaryota</taxon>
        <taxon>Viridiplantae</taxon>
        <taxon>Streptophyta</taxon>
        <taxon>Embryophyta</taxon>
        <taxon>Tracheophyta</taxon>
        <taxon>Spermatophyta</taxon>
        <taxon>Magnoliopsida</taxon>
        <taxon>eudicotyledons</taxon>
        <taxon>Gunneridae</taxon>
        <taxon>Pentapetalae</taxon>
        <taxon>asterids</taxon>
        <taxon>lamiids</taxon>
        <taxon>Lamiales</taxon>
        <taxon>Gesneriaceae</taxon>
        <taxon>Didymocarpoideae</taxon>
        <taxon>Trichosporeae</taxon>
        <taxon>Loxocarpinae</taxon>
        <taxon>Dorcoceras</taxon>
    </lineage>
</organism>
<feature type="region of interest" description="Disordered" evidence="1">
    <location>
        <begin position="105"/>
        <end position="137"/>
    </location>
</feature>
<evidence type="ECO:0000313" key="3">
    <source>
        <dbReference type="Proteomes" id="UP000250235"/>
    </source>
</evidence>
<feature type="compositionally biased region" description="Low complexity" evidence="1">
    <location>
        <begin position="111"/>
        <end position="126"/>
    </location>
</feature>
<protein>
    <submittedName>
        <fullName evidence="2">Uncharacterized protein</fullName>
    </submittedName>
</protein>
<evidence type="ECO:0000256" key="1">
    <source>
        <dbReference type="SAM" id="MobiDB-lite"/>
    </source>
</evidence>
<name>A0A2Z7A3F8_9LAMI</name>
<evidence type="ECO:0000313" key="2">
    <source>
        <dbReference type="EMBL" id="KZV15811.1"/>
    </source>
</evidence>
<gene>
    <name evidence="2" type="ORF">F511_21634</name>
</gene>
<accession>A0A2Z7A3F8</accession>
<proteinExistence type="predicted"/>
<dbReference type="AlphaFoldDB" id="A0A2Z7A3F8"/>
<reference evidence="2 3" key="1">
    <citation type="journal article" date="2015" name="Proc. Natl. Acad. Sci. U.S.A.">
        <title>The resurrection genome of Boea hygrometrica: A blueprint for survival of dehydration.</title>
        <authorList>
            <person name="Xiao L."/>
            <person name="Yang G."/>
            <person name="Zhang L."/>
            <person name="Yang X."/>
            <person name="Zhao S."/>
            <person name="Ji Z."/>
            <person name="Zhou Q."/>
            <person name="Hu M."/>
            <person name="Wang Y."/>
            <person name="Chen M."/>
            <person name="Xu Y."/>
            <person name="Jin H."/>
            <person name="Xiao X."/>
            <person name="Hu G."/>
            <person name="Bao F."/>
            <person name="Hu Y."/>
            <person name="Wan P."/>
            <person name="Li L."/>
            <person name="Deng X."/>
            <person name="Kuang T."/>
            <person name="Xiang C."/>
            <person name="Zhu J.K."/>
            <person name="Oliver M.J."/>
            <person name="He Y."/>
        </authorList>
    </citation>
    <scope>NUCLEOTIDE SEQUENCE [LARGE SCALE GENOMIC DNA]</scope>
    <source>
        <strain evidence="3">cv. XS01</strain>
    </source>
</reference>
<sequence length="180" mass="20210">MVKRLATSRHDPLGITDSSCKNQLVMVSVQYGPFNPYISIRSTTIGESRVARDPITMHTSWRSNSDIASDIHACKRAVNPRQRSIDSYMHRDLTQSRRLMSPKIAAPPLPTLSRPPTATAPPAVRRAATRRRCSRDCTRSDHVDEEIPFVSNSSAPLVQTDEGVLFPVVDRIRRSTVVYR</sequence>
<dbReference type="EMBL" id="KV019617">
    <property type="protein sequence ID" value="KZV15811.1"/>
    <property type="molecule type" value="Genomic_DNA"/>
</dbReference>